<proteinExistence type="predicted"/>
<gene>
    <name evidence="1" type="ORF">AW09_002390</name>
</gene>
<comment type="caution">
    <text evidence="1">The sequence shown here is derived from an EMBL/GenBank/DDBJ whole genome shotgun (WGS) entry which is preliminary data.</text>
</comment>
<organism evidence="1 2">
    <name type="scientific">Candidatus Accumulibacter phosphatis</name>
    <dbReference type="NCBI Taxonomy" id="327160"/>
    <lineage>
        <taxon>Bacteria</taxon>
        <taxon>Pseudomonadati</taxon>
        <taxon>Pseudomonadota</taxon>
        <taxon>Betaproteobacteria</taxon>
        <taxon>Candidatus Accumulibacter</taxon>
    </lineage>
</organism>
<dbReference type="AlphaFoldDB" id="A0A080LV22"/>
<evidence type="ECO:0000313" key="2">
    <source>
        <dbReference type="Proteomes" id="UP000020077"/>
    </source>
</evidence>
<evidence type="ECO:0000313" key="1">
    <source>
        <dbReference type="EMBL" id="KFB72436.1"/>
    </source>
</evidence>
<protein>
    <submittedName>
        <fullName evidence="1">Uncharacterized protein</fullName>
    </submittedName>
</protein>
<sequence length="314" mass="35764">MANEENGTLPKTDDGMGHQRFLQIKQGKYSDGHPLDEVQYLECKLILKPDRFIAAKVFFEYGELARRTAKEFGIDFFSKGVALKPQVREVEFFDTADFRLYNNAFILRQRVTYEDGFPAGEPEIVFKFRHPEMQTAADLDVRPQIAGHYRIKFKAETLPLKDQVGSYRLLFSHNAQFPLSQEPEGAHTFLSGLARMFPALDSLKLAGADQLALVNGAIVEEILQDLGTFDFGHGVTADANIAIWRERGTHKPLCGEFAFQAQFRRRDELHEKAMQRCRQFFIALQTTGRDWLSLGTTKTGLVYRMKGNPPQAHE</sequence>
<accession>A0A080LV22</accession>
<name>A0A080LV22_9PROT</name>
<dbReference type="EMBL" id="JDVG02000389">
    <property type="protein sequence ID" value="KFB72436.1"/>
    <property type="molecule type" value="Genomic_DNA"/>
</dbReference>
<dbReference type="Proteomes" id="UP000020077">
    <property type="component" value="Unassembled WGS sequence"/>
</dbReference>
<reference evidence="1 2" key="1">
    <citation type="submission" date="2014-02" db="EMBL/GenBank/DDBJ databases">
        <title>Expanding our view of genomic diversity in Candidatus Accumulibacter clades.</title>
        <authorList>
            <person name="Skennerton C.T."/>
            <person name="Barr J.J."/>
            <person name="Slater F.R."/>
            <person name="Bond P.L."/>
            <person name="Tyson G.W."/>
        </authorList>
    </citation>
    <scope>NUCLEOTIDE SEQUENCE [LARGE SCALE GENOMIC DNA]</scope>
    <source>
        <strain evidence="2">BA-91</strain>
    </source>
</reference>